<evidence type="ECO:0000313" key="3">
    <source>
        <dbReference type="Proteomes" id="UP001153709"/>
    </source>
</evidence>
<feature type="chain" id="PRO_5040318398" evidence="1">
    <location>
        <begin position="19"/>
        <end position="345"/>
    </location>
</feature>
<dbReference type="EMBL" id="OU898282">
    <property type="protein sequence ID" value="CAG9838393.1"/>
    <property type="molecule type" value="Genomic_DNA"/>
</dbReference>
<organism evidence="2 3">
    <name type="scientific">Diabrotica balteata</name>
    <name type="common">Banded cucumber beetle</name>
    <dbReference type="NCBI Taxonomy" id="107213"/>
    <lineage>
        <taxon>Eukaryota</taxon>
        <taxon>Metazoa</taxon>
        <taxon>Ecdysozoa</taxon>
        <taxon>Arthropoda</taxon>
        <taxon>Hexapoda</taxon>
        <taxon>Insecta</taxon>
        <taxon>Pterygota</taxon>
        <taxon>Neoptera</taxon>
        <taxon>Endopterygota</taxon>
        <taxon>Coleoptera</taxon>
        <taxon>Polyphaga</taxon>
        <taxon>Cucujiformia</taxon>
        <taxon>Chrysomeloidea</taxon>
        <taxon>Chrysomelidae</taxon>
        <taxon>Galerucinae</taxon>
        <taxon>Diabroticina</taxon>
        <taxon>Diabroticites</taxon>
        <taxon>Diabrotica</taxon>
    </lineage>
</organism>
<keyword evidence="3" id="KW-1185">Reference proteome</keyword>
<accession>A0A9N9TBU2</accession>
<name>A0A9N9TBU2_DIABA</name>
<proteinExistence type="predicted"/>
<protein>
    <submittedName>
        <fullName evidence="2">Uncharacterized protein</fullName>
    </submittedName>
</protein>
<reference evidence="2" key="1">
    <citation type="submission" date="2022-01" db="EMBL/GenBank/DDBJ databases">
        <authorList>
            <person name="King R."/>
        </authorList>
    </citation>
    <scope>NUCLEOTIDE SEQUENCE</scope>
</reference>
<evidence type="ECO:0000256" key="1">
    <source>
        <dbReference type="SAM" id="SignalP"/>
    </source>
</evidence>
<dbReference type="AlphaFoldDB" id="A0A9N9TBU2"/>
<sequence length="345" mass="40350">MFVLFLIALSIFVCQWRCKNSRQSNIYYIEYEASEPQEMVEIKRKPIVFEMEKEKKEIKKETPKKTEIEKEDRHNVVHREIKEKTVIFREETNVVQRPVTLIIEKEPARPSSQNLSSPLSPRELFFLDMYEYANIAMRNATDNFLQKERLLYDPSGPVQREYSDSSSDIPEIQHEEQYRTDQAVVEQSPVRVPYLLHETSPVSELAPLHSRLSEIIHDQTEIEEPNIVPVIKKTKPKRPKESYIELSPAEVEFPQFGIKVSSPVCESAPVRSRPLKTIPDHPEIEEITIVPVIKKAKAKKPKDREYFIANVVPQEHWTTEAYLFVQDEEKERKPYTIVVDMDGSD</sequence>
<keyword evidence="1" id="KW-0732">Signal</keyword>
<feature type="signal peptide" evidence="1">
    <location>
        <begin position="1"/>
        <end position="18"/>
    </location>
</feature>
<evidence type="ECO:0000313" key="2">
    <source>
        <dbReference type="EMBL" id="CAG9838393.1"/>
    </source>
</evidence>
<dbReference type="Proteomes" id="UP001153709">
    <property type="component" value="Chromosome 7"/>
</dbReference>
<gene>
    <name evidence="2" type="ORF">DIABBA_LOCUS11288</name>
</gene>